<evidence type="ECO:0000256" key="11">
    <source>
        <dbReference type="PROSITE-ProRule" id="PRU01360"/>
    </source>
</evidence>
<sequence length="741" mass="82305">MSLSHHYFLRGNLLAFAVIFCSLASMTFAQDKEVDAESAKRMLKVKEKNKGNSQKKNSDITNATETQENSNVFTLGTLTITGTPISSAEETESVIDRDKINLFEKKDVGTALSKVPGVLYNYAQGGRYESNVVVRGYGLRYMPIYIDGIPVYIPYDGYSDLGRFTTADISSIHVAKGYSSVMYGHNTMGGAINIVTMKPRSELDVTGTLGIGQGDSKEENINVGSLQDKWYIQMGASNLSSGYTNLSKSFVGKDSAGRLIDSKKYAYTTKDRRGSIKLGLLPNETDEYAVSYSKQKAKKYPSSGVGGFEPTTWEWPKWDRETLSYVSNTYFLDDKFYIKPRVYEDRFKNTLIGFGGSRNGSHYDDKAFGSSVELGTSIISHNQLKLLLSYKREKHSSFNTYEGSSIKIPGDSTEATQKFYSIALEDTINFNDYWEAQFGIIHTKRKASATGIGNNTAALIQKYPEVNSMLAPTIRTTDPEAALFYKPTKDHTFRASIARKTRFPSFKEAYSNYSSGSTGKCPSGQSGCTSGQIIPRVTLQNPGLKPENAMNYEIGYSGMPIDGMTVEAALFLNQAKKAISRTAIDYNNFPGYAITQTTNLPGVTERKGFELGVDYVINNKLIVGGTYTFLRARNKSDPSIHLADIPKHFGTLYADINPVEWLHIIPTMDARSNSYYSTSGSERNSGYTLYGLKFSFTPASLKYVSFNVGAENIFNKNYAKYDASYASPGRYIYSNIRVDFY</sequence>
<evidence type="ECO:0000256" key="12">
    <source>
        <dbReference type="RuleBase" id="RU003357"/>
    </source>
</evidence>
<dbReference type="Pfam" id="PF07715">
    <property type="entry name" value="Plug"/>
    <property type="match status" value="1"/>
</dbReference>
<gene>
    <name evidence="17" type="ORF">DM558_04590</name>
</gene>
<dbReference type="Gene3D" id="2.40.170.20">
    <property type="entry name" value="TonB-dependent receptor, beta-barrel domain"/>
    <property type="match status" value="1"/>
</dbReference>
<evidence type="ECO:0000256" key="13">
    <source>
        <dbReference type="SAM" id="MobiDB-lite"/>
    </source>
</evidence>
<evidence type="ECO:0000259" key="16">
    <source>
        <dbReference type="Pfam" id="PF07715"/>
    </source>
</evidence>
<dbReference type="KEGG" id="emo:DM558_04590"/>
<comment type="similarity">
    <text evidence="2">Belongs to the TonB-dependent receptor family. Hemoglobin/haptoglobin binding protein subfamily.</text>
</comment>
<feature type="chain" id="PRO_5019541035" evidence="14">
    <location>
        <begin position="30"/>
        <end position="741"/>
    </location>
</feature>
<dbReference type="GO" id="GO:0015344">
    <property type="term" value="F:siderophore uptake transmembrane transporter activity"/>
    <property type="evidence" value="ECO:0007669"/>
    <property type="project" value="TreeGrafter"/>
</dbReference>
<keyword evidence="5 11" id="KW-0812">Transmembrane</keyword>
<evidence type="ECO:0000313" key="17">
    <source>
        <dbReference type="EMBL" id="AZS50097.1"/>
    </source>
</evidence>
<evidence type="ECO:0000256" key="2">
    <source>
        <dbReference type="ARBA" id="ARBA00008143"/>
    </source>
</evidence>
<feature type="compositionally biased region" description="Polar residues" evidence="13">
    <location>
        <begin position="51"/>
        <end position="65"/>
    </location>
</feature>
<dbReference type="InterPro" id="IPR039426">
    <property type="entry name" value="TonB-dep_rcpt-like"/>
</dbReference>
<keyword evidence="8 11" id="KW-0472">Membrane</keyword>
<dbReference type="PANTHER" id="PTHR30069">
    <property type="entry name" value="TONB-DEPENDENT OUTER MEMBRANE RECEPTOR"/>
    <property type="match status" value="1"/>
</dbReference>
<organism evidence="17 18">
    <name type="scientific">Entomomonas moraniae</name>
    <dbReference type="NCBI Taxonomy" id="2213226"/>
    <lineage>
        <taxon>Bacteria</taxon>
        <taxon>Pseudomonadati</taxon>
        <taxon>Pseudomonadota</taxon>
        <taxon>Gammaproteobacteria</taxon>
        <taxon>Pseudomonadales</taxon>
        <taxon>Pseudomonadaceae</taxon>
        <taxon>Entomomonas</taxon>
    </lineage>
</organism>
<protein>
    <submittedName>
        <fullName evidence="17">TonB-dependent receptor</fullName>
    </submittedName>
</protein>
<dbReference type="Pfam" id="PF00593">
    <property type="entry name" value="TonB_dep_Rec_b-barrel"/>
    <property type="match status" value="1"/>
</dbReference>
<dbReference type="Gene3D" id="2.170.130.10">
    <property type="entry name" value="TonB-dependent receptor, plug domain"/>
    <property type="match status" value="1"/>
</dbReference>
<reference evidence="18" key="1">
    <citation type="submission" date="2018-06" db="EMBL/GenBank/DDBJ databases">
        <title>Complete genome of Pseudomonas insecticola strain QZS01.</title>
        <authorList>
            <person name="Wang J."/>
            <person name="Su Q."/>
        </authorList>
    </citation>
    <scope>NUCLEOTIDE SEQUENCE [LARGE SCALE GENOMIC DNA]</scope>
    <source>
        <strain evidence="18">QZS01</strain>
    </source>
</reference>
<dbReference type="EMBL" id="CP029822">
    <property type="protein sequence ID" value="AZS50097.1"/>
    <property type="molecule type" value="Genomic_DNA"/>
</dbReference>
<keyword evidence="10 11" id="KW-0998">Cell outer membrane</keyword>
<evidence type="ECO:0000256" key="4">
    <source>
        <dbReference type="ARBA" id="ARBA00022452"/>
    </source>
</evidence>
<evidence type="ECO:0000256" key="5">
    <source>
        <dbReference type="ARBA" id="ARBA00022692"/>
    </source>
</evidence>
<dbReference type="InterPro" id="IPR036942">
    <property type="entry name" value="Beta-barrel_TonB_sf"/>
</dbReference>
<evidence type="ECO:0000256" key="6">
    <source>
        <dbReference type="ARBA" id="ARBA00022729"/>
    </source>
</evidence>
<evidence type="ECO:0000313" key="18">
    <source>
        <dbReference type="Proteomes" id="UP000273143"/>
    </source>
</evidence>
<dbReference type="InterPro" id="IPR012910">
    <property type="entry name" value="Plug_dom"/>
</dbReference>
<evidence type="ECO:0000259" key="15">
    <source>
        <dbReference type="Pfam" id="PF00593"/>
    </source>
</evidence>
<dbReference type="InterPro" id="IPR037066">
    <property type="entry name" value="Plug_dom_sf"/>
</dbReference>
<evidence type="ECO:0000256" key="14">
    <source>
        <dbReference type="SAM" id="SignalP"/>
    </source>
</evidence>
<dbReference type="PANTHER" id="PTHR30069:SF29">
    <property type="entry name" value="HEMOGLOBIN AND HEMOGLOBIN-HAPTOGLOBIN-BINDING PROTEIN 1-RELATED"/>
    <property type="match status" value="1"/>
</dbReference>
<dbReference type="SUPFAM" id="SSF56935">
    <property type="entry name" value="Porins"/>
    <property type="match status" value="1"/>
</dbReference>
<dbReference type="InterPro" id="IPR000531">
    <property type="entry name" value="Beta-barrel_TonB"/>
</dbReference>
<dbReference type="GO" id="GO:0044718">
    <property type="term" value="P:siderophore transmembrane transport"/>
    <property type="evidence" value="ECO:0007669"/>
    <property type="project" value="TreeGrafter"/>
</dbReference>
<feature type="region of interest" description="Disordered" evidence="13">
    <location>
        <begin position="46"/>
        <end position="65"/>
    </location>
</feature>
<keyword evidence="6 14" id="KW-0732">Signal</keyword>
<feature type="domain" description="TonB-dependent receptor-like beta-barrel" evidence="15">
    <location>
        <begin position="309"/>
        <end position="713"/>
    </location>
</feature>
<keyword evidence="9 17" id="KW-0675">Receptor</keyword>
<dbReference type="AlphaFoldDB" id="A0A3S9XCF8"/>
<keyword evidence="4 11" id="KW-1134">Transmembrane beta strand</keyword>
<evidence type="ECO:0000256" key="8">
    <source>
        <dbReference type="ARBA" id="ARBA00023136"/>
    </source>
</evidence>
<evidence type="ECO:0000256" key="1">
    <source>
        <dbReference type="ARBA" id="ARBA00004571"/>
    </source>
</evidence>
<evidence type="ECO:0000256" key="9">
    <source>
        <dbReference type="ARBA" id="ARBA00023170"/>
    </source>
</evidence>
<comment type="subcellular location">
    <subcellularLocation>
        <location evidence="1 11">Cell outer membrane</location>
        <topology evidence="1 11">Multi-pass membrane protein</topology>
    </subcellularLocation>
</comment>
<keyword evidence="18" id="KW-1185">Reference proteome</keyword>
<feature type="signal peptide" evidence="14">
    <location>
        <begin position="1"/>
        <end position="29"/>
    </location>
</feature>
<evidence type="ECO:0000256" key="7">
    <source>
        <dbReference type="ARBA" id="ARBA00023077"/>
    </source>
</evidence>
<feature type="domain" description="TonB-dependent receptor plug" evidence="16">
    <location>
        <begin position="87"/>
        <end position="191"/>
    </location>
</feature>
<dbReference type="GO" id="GO:0009279">
    <property type="term" value="C:cell outer membrane"/>
    <property type="evidence" value="ECO:0007669"/>
    <property type="project" value="UniProtKB-SubCell"/>
</dbReference>
<keyword evidence="7 12" id="KW-0798">TonB box</keyword>
<evidence type="ECO:0000256" key="3">
    <source>
        <dbReference type="ARBA" id="ARBA00022448"/>
    </source>
</evidence>
<name>A0A3S9XCF8_9GAMM</name>
<accession>A0A3S9XCF8</accession>
<proteinExistence type="inferred from homology"/>
<evidence type="ECO:0000256" key="10">
    <source>
        <dbReference type="ARBA" id="ARBA00023237"/>
    </source>
</evidence>
<keyword evidence="3 11" id="KW-0813">Transport</keyword>
<dbReference type="Proteomes" id="UP000273143">
    <property type="component" value="Chromosome"/>
</dbReference>
<dbReference type="PROSITE" id="PS52016">
    <property type="entry name" value="TONB_DEPENDENT_REC_3"/>
    <property type="match status" value="1"/>
</dbReference>
<dbReference type="RefSeq" id="WP_127162242.1">
    <property type="nucleotide sequence ID" value="NZ_CP029822.1"/>
</dbReference>